<dbReference type="AlphaFoldDB" id="A0A423MFW6"/>
<comment type="caution">
    <text evidence="1">The sequence shown here is derived from an EMBL/GenBank/DDBJ whole genome shotgun (WGS) entry which is preliminary data.</text>
</comment>
<name>A0A423MFW6_PSEFL</name>
<dbReference type="EMBL" id="MOBX01000006">
    <property type="protein sequence ID" value="RON82692.1"/>
    <property type="molecule type" value="Genomic_DNA"/>
</dbReference>
<evidence type="ECO:0000313" key="1">
    <source>
        <dbReference type="EMBL" id="RON82692.1"/>
    </source>
</evidence>
<sequence>MLMHPYLDVQYNPQLKHFLGGFDIYDREETLGSELAEYDPDCPSDRVDLISKFVVKRFSGLTYRHKFVLFSMLGEALDGEISDLTKVFKHDPFSHSLLPFGWNEMKDPKSFFEHIYSILSEVWTDDLYLASQEDCSTW</sequence>
<reference evidence="1 2" key="1">
    <citation type="submission" date="2016-10" db="EMBL/GenBank/DDBJ databases">
        <title>Comparative genome analysis of multiple Pseudomonas spp. focuses on biocontrol and plant growth promoting traits.</title>
        <authorList>
            <person name="Tao X.-Y."/>
            <person name="Taylor C.G."/>
        </authorList>
    </citation>
    <scope>NUCLEOTIDE SEQUENCE [LARGE SCALE GENOMIC DNA]</scope>
    <source>
        <strain evidence="1 2">28B5</strain>
    </source>
</reference>
<dbReference type="OrthoDB" id="6984242at2"/>
<evidence type="ECO:0000313" key="2">
    <source>
        <dbReference type="Proteomes" id="UP000285378"/>
    </source>
</evidence>
<dbReference type="Proteomes" id="UP000285378">
    <property type="component" value="Unassembled WGS sequence"/>
</dbReference>
<accession>A0A423MFW6</accession>
<protein>
    <recommendedName>
        <fullName evidence="3">CdiI immunity protein domain-containing protein</fullName>
    </recommendedName>
</protein>
<dbReference type="RefSeq" id="WP_123449565.1">
    <property type="nucleotide sequence ID" value="NZ_MOBX01000006.1"/>
</dbReference>
<gene>
    <name evidence="1" type="ORF">BK670_09060</name>
</gene>
<proteinExistence type="predicted"/>
<organism evidence="1 2">
    <name type="scientific">Pseudomonas fluorescens</name>
    <dbReference type="NCBI Taxonomy" id="294"/>
    <lineage>
        <taxon>Bacteria</taxon>
        <taxon>Pseudomonadati</taxon>
        <taxon>Pseudomonadota</taxon>
        <taxon>Gammaproteobacteria</taxon>
        <taxon>Pseudomonadales</taxon>
        <taxon>Pseudomonadaceae</taxon>
        <taxon>Pseudomonas</taxon>
    </lineage>
</organism>
<evidence type="ECO:0008006" key="3">
    <source>
        <dbReference type="Google" id="ProtNLM"/>
    </source>
</evidence>